<proteinExistence type="predicted"/>
<accession>A0ABU2ZJZ0</accession>
<dbReference type="Proteomes" id="UP001259803">
    <property type="component" value="Unassembled WGS sequence"/>
</dbReference>
<evidence type="ECO:0000313" key="2">
    <source>
        <dbReference type="EMBL" id="MDT0576923.1"/>
    </source>
</evidence>
<dbReference type="SUPFAM" id="SSF53098">
    <property type="entry name" value="Ribonuclease H-like"/>
    <property type="match status" value="1"/>
</dbReference>
<dbReference type="InterPro" id="IPR012337">
    <property type="entry name" value="RNaseH-like_sf"/>
</dbReference>
<comment type="caution">
    <text evidence="2">The sequence shown here is derived from an EMBL/GenBank/DDBJ whole genome shotgun (WGS) entry which is preliminary data.</text>
</comment>
<gene>
    <name evidence="2" type="ORF">RM533_12165</name>
</gene>
<feature type="domain" description="Predicted 3'-5' exonuclease PolB-like" evidence="1">
    <location>
        <begin position="44"/>
        <end position="236"/>
    </location>
</feature>
<dbReference type="InterPro" id="IPR019288">
    <property type="entry name" value="3'-5'_exonuclease_PolB-like"/>
</dbReference>
<reference evidence="2 3" key="1">
    <citation type="submission" date="2023-09" db="EMBL/GenBank/DDBJ databases">
        <authorList>
            <person name="Rey-Velasco X."/>
        </authorList>
    </citation>
    <scope>NUCLEOTIDE SEQUENCE [LARGE SCALE GENOMIC DNA]</scope>
    <source>
        <strain evidence="2 3">F390</strain>
    </source>
</reference>
<name>A0ABU2ZJZ0_9SPHN</name>
<dbReference type="EMBL" id="JAVRHS010000013">
    <property type="protein sequence ID" value="MDT0576923.1"/>
    <property type="molecule type" value="Genomic_DNA"/>
</dbReference>
<evidence type="ECO:0000313" key="3">
    <source>
        <dbReference type="Proteomes" id="UP001259803"/>
    </source>
</evidence>
<sequence>MLKLTFIDTESAWDEYLHEDYRAIDAAGVAKLERQGRKRHNQACKRIFAAAALDLVINDDRTMGIEGLTAWTEREYGDEQAVVEGLLDHIRYRPDHRVVTYGGLAAELPLLTLCAMEHGLLMPDQLRSNHRVRFGEMRPHMDLALELKGQGRDWAHLSEIGLRMGMPRELFMGKTEVELPQTAEEWIDVRRHVSCDVVLTALVTLAWLRVQGRISIDMPAAIYNLADWFLRRTDDEARIAAPLAELRMRMAEQMATEFDLAA</sequence>
<dbReference type="Pfam" id="PF10108">
    <property type="entry name" value="DNA_pol_B_exo2"/>
    <property type="match status" value="1"/>
</dbReference>
<protein>
    <recommendedName>
        <fullName evidence="1">Predicted 3'-5' exonuclease PolB-like domain-containing protein</fullName>
    </recommendedName>
</protein>
<evidence type="ECO:0000259" key="1">
    <source>
        <dbReference type="Pfam" id="PF10108"/>
    </source>
</evidence>
<dbReference type="RefSeq" id="WP_311341499.1">
    <property type="nucleotide sequence ID" value="NZ_JAVRHS010000013.1"/>
</dbReference>
<keyword evidence="3" id="KW-1185">Reference proteome</keyword>
<organism evidence="2 3">
    <name type="scientific">Croceicoccus esteveae</name>
    <dbReference type="NCBI Taxonomy" id="3075597"/>
    <lineage>
        <taxon>Bacteria</taxon>
        <taxon>Pseudomonadati</taxon>
        <taxon>Pseudomonadota</taxon>
        <taxon>Alphaproteobacteria</taxon>
        <taxon>Sphingomonadales</taxon>
        <taxon>Erythrobacteraceae</taxon>
        <taxon>Croceicoccus</taxon>
    </lineage>
</organism>